<accession>A0A0U1DBX5</accession>
<keyword evidence="2" id="KW-1133">Transmembrane helix</keyword>
<feature type="transmembrane region" description="Helical" evidence="2">
    <location>
        <begin position="33"/>
        <end position="54"/>
    </location>
</feature>
<dbReference type="EMBL" id="CTEC01000001">
    <property type="protein sequence ID" value="CQD12310.1"/>
    <property type="molecule type" value="Genomic_DNA"/>
</dbReference>
<dbReference type="RefSeq" id="WP_141659193.1">
    <property type="nucleotide sequence ID" value="NZ_CTEC01000001.1"/>
</dbReference>
<evidence type="ECO:0000313" key="5">
    <source>
        <dbReference type="Proteomes" id="UP000199601"/>
    </source>
</evidence>
<dbReference type="Proteomes" id="UP000199601">
    <property type="component" value="Unassembled WGS sequence"/>
</dbReference>
<keyword evidence="2" id="KW-0472">Membrane</keyword>
<dbReference type="Pfam" id="PF13828">
    <property type="entry name" value="DUF4190"/>
    <property type="match status" value="1"/>
</dbReference>
<name>A0A0U1DBX5_9MYCO</name>
<evidence type="ECO:0000256" key="2">
    <source>
        <dbReference type="SAM" id="Phobius"/>
    </source>
</evidence>
<protein>
    <recommendedName>
        <fullName evidence="3">DUF4190 domain-containing protein</fullName>
    </recommendedName>
</protein>
<evidence type="ECO:0000256" key="1">
    <source>
        <dbReference type="SAM" id="MobiDB-lite"/>
    </source>
</evidence>
<gene>
    <name evidence="4" type="ORF">BN000_02598</name>
</gene>
<feature type="region of interest" description="Disordered" evidence="1">
    <location>
        <begin position="1"/>
        <end position="25"/>
    </location>
</feature>
<feature type="domain" description="DUF4190" evidence="3">
    <location>
        <begin position="80"/>
        <end position="132"/>
    </location>
</feature>
<dbReference type="AlphaFoldDB" id="A0A0U1DBX5"/>
<keyword evidence="5" id="KW-1185">Reference proteome</keyword>
<sequence>MKDSPESLDKSEATTGVPGYPPPRPLGPRKNRLGIASLVIAIVALLSAILIFILRKVPLWESGQCPPVSPGSSCETVFVSVIFVFGAVILGIIAVVIGIAARGRIKRGEADNGKVATAAIVLGFITAVAVLALFLFAFGPMNVSEVPVRQPTP</sequence>
<dbReference type="Gene3D" id="1.20.1070.10">
    <property type="entry name" value="Rhodopsin 7-helix transmembrane proteins"/>
    <property type="match status" value="1"/>
</dbReference>
<feature type="transmembrane region" description="Helical" evidence="2">
    <location>
        <begin position="115"/>
        <end position="138"/>
    </location>
</feature>
<keyword evidence="2" id="KW-0812">Transmembrane</keyword>
<proteinExistence type="predicted"/>
<reference evidence="5" key="1">
    <citation type="submission" date="2015-03" db="EMBL/GenBank/DDBJ databases">
        <authorList>
            <person name="Urmite Genomes"/>
        </authorList>
    </citation>
    <scope>NUCLEOTIDE SEQUENCE [LARGE SCALE GENOMIC DNA]</scope>
    <source>
        <strain evidence="5">CSUR P1344</strain>
    </source>
</reference>
<feature type="compositionally biased region" description="Basic and acidic residues" evidence="1">
    <location>
        <begin position="1"/>
        <end position="12"/>
    </location>
</feature>
<organism evidence="4 5">
    <name type="scientific">Mycobacterium europaeum</name>
    <dbReference type="NCBI Taxonomy" id="761804"/>
    <lineage>
        <taxon>Bacteria</taxon>
        <taxon>Bacillati</taxon>
        <taxon>Actinomycetota</taxon>
        <taxon>Actinomycetes</taxon>
        <taxon>Mycobacteriales</taxon>
        <taxon>Mycobacteriaceae</taxon>
        <taxon>Mycobacterium</taxon>
        <taxon>Mycobacterium simiae complex</taxon>
    </lineage>
</organism>
<feature type="transmembrane region" description="Helical" evidence="2">
    <location>
        <begin position="77"/>
        <end position="103"/>
    </location>
</feature>
<evidence type="ECO:0000259" key="3">
    <source>
        <dbReference type="Pfam" id="PF13828"/>
    </source>
</evidence>
<dbReference type="InterPro" id="IPR025241">
    <property type="entry name" value="DUF4190"/>
</dbReference>
<evidence type="ECO:0000313" key="4">
    <source>
        <dbReference type="EMBL" id="CQD12310.1"/>
    </source>
</evidence>